<evidence type="ECO:0000259" key="2">
    <source>
        <dbReference type="Pfam" id="PF01425"/>
    </source>
</evidence>
<dbReference type="PANTHER" id="PTHR11895:SF7">
    <property type="entry name" value="GLUTAMYL-TRNA(GLN) AMIDOTRANSFERASE SUBUNIT A, MITOCHONDRIAL"/>
    <property type="match status" value="1"/>
</dbReference>
<proteinExistence type="inferred from homology"/>
<protein>
    <submittedName>
        <fullName evidence="3">Amidase</fullName>
    </submittedName>
</protein>
<keyword evidence="4" id="KW-1185">Reference proteome</keyword>
<sequence length="311" mass="32291">GLLSAVEVVERAVEAARRLDPVLHFVDELDAGTALRLAREVDPAGVLAGVPFLVKARTPPGSPILERLLAAGAIPIGTATRARPGPGSQTYGWNGREYTRNPWDVTRSPGGSTAGGAAAVAAGVVPLATGGDSGGSLRIPASFCGLVGFKGTYGRVPRAVGRAFGGLTTAGVIGADLDDVVLATSVVSGPHRLDPTALPHWPVPILAEGPFRVAYLSTLSYPVDPGIDQLIRDRLSVAEVIDVPLKLLPTDDAWPVLSALDAGRGVEAADVQRARAVRDHNNTALADLFDRVDALVTPTTLTVAHGYDQYN</sequence>
<comment type="caution">
    <text evidence="3">The sequence shown here is derived from an EMBL/GenBank/DDBJ whole genome shotgun (WGS) entry which is preliminary data.</text>
</comment>
<dbReference type="RefSeq" id="WP_132415202.1">
    <property type="nucleotide sequence ID" value="NZ_SMKA01000358.1"/>
</dbReference>
<accession>A0A4R4NYA9</accession>
<dbReference type="SUPFAM" id="SSF75304">
    <property type="entry name" value="Amidase signature (AS) enzymes"/>
    <property type="match status" value="1"/>
</dbReference>
<feature type="non-terminal residue" evidence="3">
    <location>
        <position position="1"/>
    </location>
</feature>
<reference evidence="3 4" key="1">
    <citation type="submission" date="2019-03" db="EMBL/GenBank/DDBJ databases">
        <title>Draft genome sequences of novel Actinobacteria.</title>
        <authorList>
            <person name="Sahin N."/>
            <person name="Ay H."/>
            <person name="Saygin H."/>
        </authorList>
    </citation>
    <scope>NUCLEOTIDE SEQUENCE [LARGE SCALE GENOMIC DNA]</scope>
    <source>
        <strain evidence="3 4">JCM 30547</strain>
    </source>
</reference>
<dbReference type="Proteomes" id="UP000295075">
    <property type="component" value="Unassembled WGS sequence"/>
</dbReference>
<dbReference type="Pfam" id="PF01425">
    <property type="entry name" value="Amidase"/>
    <property type="match status" value="1"/>
</dbReference>
<organism evidence="3 4">
    <name type="scientific">Kribbella albertanoniae</name>
    <dbReference type="NCBI Taxonomy" id="1266829"/>
    <lineage>
        <taxon>Bacteria</taxon>
        <taxon>Bacillati</taxon>
        <taxon>Actinomycetota</taxon>
        <taxon>Actinomycetes</taxon>
        <taxon>Propionibacteriales</taxon>
        <taxon>Kribbellaceae</taxon>
        <taxon>Kribbella</taxon>
    </lineage>
</organism>
<dbReference type="OrthoDB" id="9811471at2"/>
<gene>
    <name evidence="3" type="ORF">E1261_41210</name>
</gene>
<evidence type="ECO:0000256" key="1">
    <source>
        <dbReference type="ARBA" id="ARBA00009199"/>
    </source>
</evidence>
<comment type="similarity">
    <text evidence="1">Belongs to the amidase family.</text>
</comment>
<feature type="domain" description="Amidase" evidence="2">
    <location>
        <begin position="62"/>
        <end position="235"/>
    </location>
</feature>
<evidence type="ECO:0000313" key="3">
    <source>
        <dbReference type="EMBL" id="TDC14878.1"/>
    </source>
</evidence>
<dbReference type="PANTHER" id="PTHR11895">
    <property type="entry name" value="TRANSAMIDASE"/>
    <property type="match status" value="1"/>
</dbReference>
<evidence type="ECO:0000313" key="4">
    <source>
        <dbReference type="Proteomes" id="UP000295075"/>
    </source>
</evidence>
<dbReference type="InterPro" id="IPR036928">
    <property type="entry name" value="AS_sf"/>
</dbReference>
<dbReference type="InterPro" id="IPR023631">
    <property type="entry name" value="Amidase_dom"/>
</dbReference>
<name>A0A4R4NYA9_9ACTN</name>
<dbReference type="GO" id="GO:0003824">
    <property type="term" value="F:catalytic activity"/>
    <property type="evidence" value="ECO:0007669"/>
    <property type="project" value="InterPro"/>
</dbReference>
<dbReference type="InterPro" id="IPR000120">
    <property type="entry name" value="Amidase"/>
</dbReference>
<dbReference type="Gene3D" id="3.90.1300.10">
    <property type="entry name" value="Amidase signature (AS) domain"/>
    <property type="match status" value="1"/>
</dbReference>
<dbReference type="EMBL" id="SMKA01000358">
    <property type="protein sequence ID" value="TDC14878.1"/>
    <property type="molecule type" value="Genomic_DNA"/>
</dbReference>
<dbReference type="AlphaFoldDB" id="A0A4R4NYA9"/>